<dbReference type="EMBL" id="HAEH01021407">
    <property type="protein sequence ID" value="SBS12283.1"/>
    <property type="molecule type" value="Transcribed_RNA"/>
</dbReference>
<evidence type="ECO:0000313" key="1">
    <source>
        <dbReference type="EMBL" id="SBS12283.1"/>
    </source>
</evidence>
<organism evidence="1">
    <name type="scientific">Nothobranchius rachovii</name>
    <name type="common">bluefin notho</name>
    <dbReference type="NCBI Taxonomy" id="451742"/>
    <lineage>
        <taxon>Eukaryota</taxon>
        <taxon>Metazoa</taxon>
        <taxon>Chordata</taxon>
        <taxon>Craniata</taxon>
        <taxon>Vertebrata</taxon>
        <taxon>Euteleostomi</taxon>
        <taxon>Actinopterygii</taxon>
        <taxon>Neopterygii</taxon>
        <taxon>Teleostei</taxon>
        <taxon>Neoteleostei</taxon>
        <taxon>Acanthomorphata</taxon>
        <taxon>Ovalentaria</taxon>
        <taxon>Atherinomorphae</taxon>
        <taxon>Cyprinodontiformes</taxon>
        <taxon>Nothobranchiidae</taxon>
        <taxon>Nothobranchius</taxon>
    </lineage>
</organism>
<dbReference type="AlphaFoldDB" id="A0A1A8S408"/>
<sequence>LFFFFFFKHSLKPFFSFSLNPCSLAAAFQGCLQTCSGTARHSGHPYPHRLN</sequence>
<proteinExistence type="predicted"/>
<reference evidence="1" key="1">
    <citation type="submission" date="2016-05" db="EMBL/GenBank/DDBJ databases">
        <authorList>
            <person name="Lavstsen T."/>
            <person name="Jespersen J.S."/>
        </authorList>
    </citation>
    <scope>NUCLEOTIDE SEQUENCE</scope>
    <source>
        <tissue evidence="1">Brain</tissue>
    </source>
</reference>
<name>A0A1A8S408_9TELE</name>
<gene>
    <name evidence="1" type="primary">FAR1</name>
</gene>
<feature type="non-terminal residue" evidence="1">
    <location>
        <position position="1"/>
    </location>
</feature>
<protein>
    <submittedName>
        <fullName evidence="1">Fatty acyl CoA reductase 1</fullName>
    </submittedName>
</protein>
<reference evidence="1" key="2">
    <citation type="submission" date="2016-06" db="EMBL/GenBank/DDBJ databases">
        <title>The genome of a short-lived fish provides insights into sex chromosome evolution and the genetic control of aging.</title>
        <authorList>
            <person name="Reichwald K."/>
            <person name="Felder M."/>
            <person name="Petzold A."/>
            <person name="Koch P."/>
            <person name="Groth M."/>
            <person name="Platzer M."/>
        </authorList>
    </citation>
    <scope>NUCLEOTIDE SEQUENCE</scope>
    <source>
        <tissue evidence="1">Brain</tissue>
    </source>
</reference>
<accession>A0A1A8S408</accession>